<name>A0A397SR92_9GLOM</name>
<dbReference type="GO" id="GO:0030422">
    <property type="term" value="P:siRNA processing"/>
    <property type="evidence" value="ECO:0007669"/>
    <property type="project" value="TreeGrafter"/>
</dbReference>
<accession>A0A397SR92</accession>
<evidence type="ECO:0000259" key="2">
    <source>
        <dbReference type="Pfam" id="PF05183"/>
    </source>
</evidence>
<dbReference type="OrthoDB" id="10055769at2759"/>
<dbReference type="PANTHER" id="PTHR23079">
    <property type="entry name" value="RNA-DEPENDENT RNA POLYMERASE"/>
    <property type="match status" value="1"/>
</dbReference>
<keyword evidence="1" id="KW-0694">RNA-binding</keyword>
<keyword evidence="1" id="KW-0696">RNA-directed RNA polymerase</keyword>
<keyword evidence="4" id="KW-1185">Reference proteome</keyword>
<evidence type="ECO:0000313" key="4">
    <source>
        <dbReference type="Proteomes" id="UP000265703"/>
    </source>
</evidence>
<dbReference type="GO" id="GO:0003723">
    <property type="term" value="F:RNA binding"/>
    <property type="evidence" value="ECO:0007669"/>
    <property type="project" value="UniProtKB-KW"/>
</dbReference>
<sequence length="1134" mass="130615">MNINSSISSINSLNEPGDSHKVVLPYIRRLQKFTMNDIPGCNELFVTSDQRICMNEIAKVDSNLLDKTVRQFIVNNKLNENETLKNISQLREIFMEELTKVYVNLPGDNNDEEWEYSLNQSDESSSLPSSSKSSIIFSSTIENPWITQYRSTTKMPEEYEQYVEGIAFLDRYEIVRILKPFGPIEPTNRLWNQIKIKFGVDIHEILYEACEEHFSKLSNVNNFVEMKKIINRNLANIWHLSLKKFPNTGSRVHILFSGEVLFKDNQLILTLNPPKIGHSKRYYRLLSSERFLHLKIKNTDSLDDNQKLKLKSLLLFPLSLAGRTYEFLYAKSNILYYFATSGPDISDNMSIWQVINYNLPIELNKNMTTAKFYSRISLGFSNTTPTIVFKPKEILYTDDITINGHCFTDGCAAISLAAMKEVAEILGCKETPSAIQGRIGGAKGVWYIDPRRDFSENKWIELRESQIKYKLNLNDDDYIHLRTLEVLHVVVPPTKPGALNSQLIRVLYNGGVSLNVFLEMMKEYAEKIKSEVIGCDNPRSLISWVTNNSNIMRNRLEIFYNHYFENDSSDDENNNFDLYIDLELESYTMSGFPDNPSEQCIQMLQAGFTPSTCPYLAKNLKNVLSSTLKSLFTKFRINIPLSRMLICIADPTKTLKPGEVFIQLDREAGRDERTGLPFGIIEDEVILARNPCGLPSDIVKVRAVKNMDLSIYYNVVIFPVNVAKKGDASLATNLSGGDYDGDKIFCCWDPQIVKAYKNSPILSLDPRIKNAFDKNNQTLNELLSSVNSNQMDSVIQEIILDIYFKDLETPHGLYDRWHKLQSSEYGIFDKQSIYLAQMNAQLIDATKRGLIIKPNVQQNDYEIFRKLPVPYWMEKEDNYKIRSKSKQVSNGVNFGVKGIMDSLCIEIENEMSEIINNKGLLVAEMNVEPDSHIYNFWYDEVARAQKMEEDSLYLDDLNLISTYISQLVQNYNSKYAQILGNQNREENEQSLPSCSSKQSTFYNINAPNENEECKSVDYEFLKKFLNTPPVEKYKSKTFKFLKDRRSTIFESRLDPLTIFELKLKAASLYLSSVGEKPDKQICWAIAFRTLCNIKSQMLENERHLVVGGPRSVIDEVWQALRIDEKWLKRKKVFQ</sequence>
<comment type="catalytic activity">
    <reaction evidence="1">
        <text>RNA(n) + a ribonucleoside 5'-triphosphate = RNA(n+1) + diphosphate</text>
        <dbReference type="Rhea" id="RHEA:21248"/>
        <dbReference type="Rhea" id="RHEA-COMP:14527"/>
        <dbReference type="Rhea" id="RHEA-COMP:17342"/>
        <dbReference type="ChEBI" id="CHEBI:33019"/>
        <dbReference type="ChEBI" id="CHEBI:61557"/>
        <dbReference type="ChEBI" id="CHEBI:140395"/>
        <dbReference type="EC" id="2.7.7.48"/>
    </reaction>
</comment>
<dbReference type="Pfam" id="PF05183">
    <property type="entry name" value="RdRP"/>
    <property type="match status" value="1"/>
</dbReference>
<proteinExistence type="inferred from homology"/>
<comment type="caution">
    <text evidence="3">The sequence shown here is derived from an EMBL/GenBank/DDBJ whole genome shotgun (WGS) entry which is preliminary data.</text>
</comment>
<dbReference type="AlphaFoldDB" id="A0A397SR92"/>
<dbReference type="GO" id="GO:0031380">
    <property type="term" value="C:nuclear RNA-directed RNA polymerase complex"/>
    <property type="evidence" value="ECO:0007669"/>
    <property type="project" value="TreeGrafter"/>
</dbReference>
<reference evidence="3 4" key="1">
    <citation type="submission" date="2018-06" db="EMBL/GenBank/DDBJ databases">
        <title>Comparative genomics reveals the genomic features of Rhizophagus irregularis, R. cerebriforme, R. diaphanum and Gigaspora rosea, and their symbiotic lifestyle signature.</title>
        <authorList>
            <person name="Morin E."/>
            <person name="San Clemente H."/>
            <person name="Chen E.C.H."/>
            <person name="De La Providencia I."/>
            <person name="Hainaut M."/>
            <person name="Kuo A."/>
            <person name="Kohler A."/>
            <person name="Murat C."/>
            <person name="Tang N."/>
            <person name="Roy S."/>
            <person name="Loubradou J."/>
            <person name="Henrissat B."/>
            <person name="Grigoriev I.V."/>
            <person name="Corradi N."/>
            <person name="Roux C."/>
            <person name="Martin F.M."/>
        </authorList>
    </citation>
    <scope>NUCLEOTIDE SEQUENCE [LARGE SCALE GENOMIC DNA]</scope>
    <source>
        <strain evidence="3 4">DAOM 227022</strain>
    </source>
</reference>
<evidence type="ECO:0000313" key="3">
    <source>
        <dbReference type="EMBL" id="RIA86457.1"/>
    </source>
</evidence>
<comment type="similarity">
    <text evidence="1">Belongs to the RdRP family.</text>
</comment>
<dbReference type="Proteomes" id="UP000265703">
    <property type="component" value="Unassembled WGS sequence"/>
</dbReference>
<gene>
    <name evidence="3" type="ORF">C1645_779680</name>
</gene>
<evidence type="ECO:0000256" key="1">
    <source>
        <dbReference type="RuleBase" id="RU363098"/>
    </source>
</evidence>
<dbReference type="PANTHER" id="PTHR23079:SF14">
    <property type="entry name" value="RNA-DEPENDENT RNA POLYMERASE"/>
    <property type="match status" value="1"/>
</dbReference>
<protein>
    <recommendedName>
        <fullName evidence="1">RNA-dependent RNA polymerase</fullName>
        <ecNumber evidence="1">2.7.7.48</ecNumber>
    </recommendedName>
</protein>
<organism evidence="3 4">
    <name type="scientific">Glomus cerebriforme</name>
    <dbReference type="NCBI Taxonomy" id="658196"/>
    <lineage>
        <taxon>Eukaryota</taxon>
        <taxon>Fungi</taxon>
        <taxon>Fungi incertae sedis</taxon>
        <taxon>Mucoromycota</taxon>
        <taxon>Glomeromycotina</taxon>
        <taxon>Glomeromycetes</taxon>
        <taxon>Glomerales</taxon>
        <taxon>Glomeraceae</taxon>
        <taxon>Glomus</taxon>
    </lineage>
</organism>
<feature type="domain" description="RDRP core" evidence="2">
    <location>
        <begin position="270"/>
        <end position="881"/>
    </location>
</feature>
<dbReference type="InterPro" id="IPR057596">
    <property type="entry name" value="RDRP_core"/>
</dbReference>
<dbReference type="GO" id="GO:0003968">
    <property type="term" value="F:RNA-directed RNA polymerase activity"/>
    <property type="evidence" value="ECO:0007669"/>
    <property type="project" value="UniProtKB-KW"/>
</dbReference>
<dbReference type="InterPro" id="IPR007855">
    <property type="entry name" value="RDRP"/>
</dbReference>
<dbReference type="EMBL" id="QKYT01000363">
    <property type="protein sequence ID" value="RIA86457.1"/>
    <property type="molecule type" value="Genomic_DNA"/>
</dbReference>
<keyword evidence="1" id="KW-0808">Transferase</keyword>
<dbReference type="EC" id="2.7.7.48" evidence="1"/>
<keyword evidence="1" id="KW-0548">Nucleotidyltransferase</keyword>